<organism evidence="1">
    <name type="scientific">Pyricularia oryzae (strain Y34)</name>
    <name type="common">Rice blast fungus</name>
    <name type="synonym">Magnaporthe oryzae</name>
    <dbReference type="NCBI Taxonomy" id="1143189"/>
    <lineage>
        <taxon>Eukaryota</taxon>
        <taxon>Fungi</taxon>
        <taxon>Dikarya</taxon>
        <taxon>Ascomycota</taxon>
        <taxon>Pezizomycotina</taxon>
        <taxon>Sordariomycetes</taxon>
        <taxon>Sordariomycetidae</taxon>
        <taxon>Magnaporthales</taxon>
        <taxon>Pyriculariaceae</taxon>
        <taxon>Pyricularia</taxon>
    </lineage>
</organism>
<dbReference type="Proteomes" id="UP000011086">
    <property type="component" value="Unassembled WGS sequence"/>
</dbReference>
<evidence type="ECO:0000313" key="1">
    <source>
        <dbReference type="EMBL" id="ELQ43221.1"/>
    </source>
</evidence>
<sequence>MQPTKVTQKALAAGPTATIRNITKSSRQYDSRNGYLLQMVSAHAGLPSLLN</sequence>
<reference evidence="1" key="1">
    <citation type="journal article" date="2012" name="PLoS Genet.">
        <title>Comparative analysis of the genomes of two field isolates of the rice blast fungus Magnaporthe oryzae.</title>
        <authorList>
            <person name="Xue M."/>
            <person name="Yang J."/>
            <person name="Li Z."/>
            <person name="Hu S."/>
            <person name="Yao N."/>
            <person name="Dean R.A."/>
            <person name="Zhao W."/>
            <person name="Shen M."/>
            <person name="Zhang H."/>
            <person name="Li C."/>
            <person name="Liu L."/>
            <person name="Cao L."/>
            <person name="Xu X."/>
            <person name="Xing Y."/>
            <person name="Hsiang T."/>
            <person name="Zhang Z."/>
            <person name="Xu J.R."/>
            <person name="Peng Y.L."/>
        </authorList>
    </citation>
    <scope>NUCLEOTIDE SEQUENCE</scope>
    <source>
        <strain evidence="1">Y34</strain>
    </source>
</reference>
<dbReference type="EMBL" id="JH793607">
    <property type="protein sequence ID" value="ELQ43221.1"/>
    <property type="molecule type" value="Genomic_DNA"/>
</dbReference>
<proteinExistence type="predicted"/>
<protein>
    <submittedName>
        <fullName evidence="1">Uncharacterized protein</fullName>
    </submittedName>
</protein>
<accession>A0AA97P700</accession>
<gene>
    <name evidence="1" type="ORF">OOU_Y34scaffold00163g18</name>
</gene>
<dbReference type="AlphaFoldDB" id="A0AA97P700"/>
<name>A0AA97P700_PYRO3</name>